<name>D6GW16_PARA5</name>
<dbReference type="PANTHER" id="PTHR33406:SF6">
    <property type="entry name" value="MEMBRANE PROTEIN YDGH-RELATED"/>
    <property type="match status" value="1"/>
</dbReference>
<dbReference type="InterPro" id="IPR050545">
    <property type="entry name" value="Mycobact_MmpL"/>
</dbReference>
<evidence type="ECO:0000256" key="1">
    <source>
        <dbReference type="ARBA" id="ARBA00004651"/>
    </source>
</evidence>
<evidence type="ECO:0000256" key="6">
    <source>
        <dbReference type="ARBA" id="ARBA00023136"/>
    </source>
</evidence>
<evidence type="ECO:0000259" key="8">
    <source>
        <dbReference type="Pfam" id="PF03176"/>
    </source>
</evidence>
<dbReference type="InterPro" id="IPR004869">
    <property type="entry name" value="MMPL_dom"/>
</dbReference>
<dbReference type="Pfam" id="PF03176">
    <property type="entry name" value="MMPL"/>
    <property type="match status" value="1"/>
</dbReference>
<gene>
    <name evidence="9" type="ORF">BJBARM5_1096</name>
</gene>
<dbReference type="SUPFAM" id="SSF82866">
    <property type="entry name" value="Multidrug efflux transporter AcrB transmembrane domain"/>
    <property type="match status" value="1"/>
</dbReference>
<evidence type="ECO:0000313" key="10">
    <source>
        <dbReference type="Proteomes" id="UP000009376"/>
    </source>
</evidence>
<evidence type="ECO:0000256" key="7">
    <source>
        <dbReference type="SAM" id="Phobius"/>
    </source>
</evidence>
<comment type="subcellular location">
    <subcellularLocation>
        <location evidence="1">Cell membrane</location>
        <topology evidence="1">Multi-pass membrane protein</topology>
    </subcellularLocation>
</comment>
<dbReference type="EMBL" id="GG745563">
    <property type="protein sequence ID" value="EFD92593.1"/>
    <property type="molecule type" value="Genomic_DNA"/>
</dbReference>
<reference evidence="9 10" key="1">
    <citation type="journal article" date="2010" name="Proc. Natl. Acad. Sci. U.S.A.">
        <title>Enigmatic, ultrasmall, uncultivated Archaea.</title>
        <authorList>
            <person name="Baker B.J."/>
            <person name="Comolli L.R."/>
            <person name="Dick G.J."/>
            <person name="Hauser L.J."/>
            <person name="Hyatt D."/>
            <person name="Dill B.D."/>
            <person name="Land M.L."/>
            <person name="Verberkmoes N.C."/>
            <person name="Hettich R.L."/>
            <person name="Banfield J.F."/>
        </authorList>
    </citation>
    <scope>NUCLEOTIDE SEQUENCE [LARGE SCALE GENOMIC DNA]</scope>
</reference>
<feature type="transmembrane region" description="Helical" evidence="7">
    <location>
        <begin position="387"/>
        <end position="411"/>
    </location>
</feature>
<feature type="transmembrane region" description="Helical" evidence="7">
    <location>
        <begin position="281"/>
        <end position="305"/>
    </location>
</feature>
<evidence type="ECO:0000256" key="4">
    <source>
        <dbReference type="ARBA" id="ARBA00022692"/>
    </source>
</evidence>
<feature type="transmembrane region" description="Helical" evidence="7">
    <location>
        <begin position="20"/>
        <end position="43"/>
    </location>
</feature>
<feature type="transmembrane region" description="Helical" evidence="7">
    <location>
        <begin position="356"/>
        <end position="381"/>
    </location>
</feature>
<sequence length="541" mass="60026">MEVNLRKFSDIIDKHHKKIIAIWIIIFLISIPVAIHLFSVVSYNVTSSSNNSSSGNSVQLIVSVSNNSFSNSSKSFFERISDAFTYRNITSIYSVEYNILNSSYYTIKKNSEIALSLAYSKYNLTPKTAPKSINNTIIENIAKGIQENLNDSGLVLRNSSYDFIIGVIKDYTNSTPLYIINQYNFTTYPIVQNSTETETLINYNHTTTITIVNNSNYSFVNSYIGKISGNYGIKSYVTGSTGLSSNIKNETDFGTFLAIAIGILMVIIITGFIFKSPIAAFVPLMVYGIDLTIAFSIFYVIYHVILRSTVSFFDPALAAILMLGISTDYLVYMLYRFKQELKKNHRESVKLSVGGAGAAILVSGTTVILAYSILSGFNLAFLGSTGILDSVGVLVVLISAVTLMPSILISFGKKVFYPNFKPEFSFERAFEKLAEFDYKNRYVIISIFVFLIAIAAYFFVVYHPGLNFLGLLPNSQSKTAFYIATNNFKFDPIDPLIINITPAQNLNSTAIYNSIKSMNGVAYTQIGGANGSFRMTAYLKP</sequence>
<feature type="transmembrane region" description="Helical" evidence="7">
    <location>
        <begin position="442"/>
        <end position="462"/>
    </location>
</feature>
<dbReference type="Gene3D" id="1.20.1640.10">
    <property type="entry name" value="Multidrug efflux transporter AcrB transmembrane domain"/>
    <property type="match status" value="1"/>
</dbReference>
<dbReference type="Proteomes" id="UP000009376">
    <property type="component" value="Unassembled WGS sequence"/>
</dbReference>
<keyword evidence="4 7" id="KW-0812">Transmembrane</keyword>
<evidence type="ECO:0000256" key="2">
    <source>
        <dbReference type="ARBA" id="ARBA00010157"/>
    </source>
</evidence>
<keyword evidence="3" id="KW-1003">Cell membrane</keyword>
<proteinExistence type="inferred from homology"/>
<dbReference type="PANTHER" id="PTHR33406">
    <property type="entry name" value="MEMBRANE PROTEIN MJ1562-RELATED"/>
    <property type="match status" value="1"/>
</dbReference>
<feature type="transmembrane region" description="Helical" evidence="7">
    <location>
        <begin position="253"/>
        <end position="274"/>
    </location>
</feature>
<dbReference type="GO" id="GO:0005886">
    <property type="term" value="C:plasma membrane"/>
    <property type="evidence" value="ECO:0007669"/>
    <property type="project" value="UniProtKB-SubCell"/>
</dbReference>
<dbReference type="AlphaFoldDB" id="D6GW16"/>
<evidence type="ECO:0000256" key="3">
    <source>
        <dbReference type="ARBA" id="ARBA00022475"/>
    </source>
</evidence>
<evidence type="ECO:0000256" key="5">
    <source>
        <dbReference type="ARBA" id="ARBA00022989"/>
    </source>
</evidence>
<protein>
    <submittedName>
        <fullName evidence="9">Transporter, MMPL family</fullName>
    </submittedName>
</protein>
<evidence type="ECO:0000313" key="9">
    <source>
        <dbReference type="EMBL" id="EFD92593.1"/>
    </source>
</evidence>
<feature type="transmembrane region" description="Helical" evidence="7">
    <location>
        <begin position="317"/>
        <end position="335"/>
    </location>
</feature>
<accession>D6GW16</accession>
<comment type="similarity">
    <text evidence="2">Belongs to the resistance-nodulation-cell division (RND) (TC 2.A.6) family. MmpL subfamily.</text>
</comment>
<keyword evidence="5 7" id="KW-1133">Transmembrane helix</keyword>
<keyword evidence="6 7" id="KW-0472">Membrane</keyword>
<feature type="domain" description="Membrane transport protein MMPL" evidence="8">
    <location>
        <begin position="219"/>
        <end position="415"/>
    </location>
</feature>
<feature type="non-terminal residue" evidence="9">
    <location>
        <position position="541"/>
    </location>
</feature>
<organism evidence="9 10">
    <name type="scientific">Candidatus Parvarchaeum acidophilus ARMAN-5</name>
    <dbReference type="NCBI Taxonomy" id="662762"/>
    <lineage>
        <taxon>Archaea</taxon>
        <taxon>Candidatus Parvarchaeota</taxon>
        <taxon>Candidatus Parvarchaeum</taxon>
    </lineage>
</organism>